<name>A0A699UWE4_TANCI</name>
<dbReference type="AlphaFoldDB" id="A0A699UWE4"/>
<comment type="caution">
    <text evidence="2">The sequence shown here is derived from an EMBL/GenBank/DDBJ whole genome shotgun (WGS) entry which is preliminary data.</text>
</comment>
<evidence type="ECO:0000313" key="2">
    <source>
        <dbReference type="EMBL" id="GFD27155.1"/>
    </source>
</evidence>
<reference evidence="2" key="1">
    <citation type="journal article" date="2019" name="Sci. Rep.">
        <title>Draft genome of Tanacetum cinerariifolium, the natural source of mosquito coil.</title>
        <authorList>
            <person name="Yamashiro T."/>
            <person name="Shiraishi A."/>
            <person name="Satake H."/>
            <person name="Nakayama K."/>
        </authorList>
    </citation>
    <scope>NUCLEOTIDE SEQUENCE</scope>
</reference>
<gene>
    <name evidence="2" type="ORF">Tci_899124</name>
</gene>
<proteinExistence type="predicted"/>
<protein>
    <submittedName>
        <fullName evidence="2">Uncharacterized protein</fullName>
    </submittedName>
</protein>
<feature type="compositionally biased region" description="Gly residues" evidence="1">
    <location>
        <begin position="98"/>
        <end position="109"/>
    </location>
</feature>
<sequence>MYDTEPLKPTNTVAALYRVSGRVRRCRAGVDRGERCAGQAPALHIARRDVAGSPQDVPQKPVSGSSAGAESGAGADVALPLAPFEARRSFLHRRSGGPVPGAGGRSTGG</sequence>
<feature type="region of interest" description="Disordered" evidence="1">
    <location>
        <begin position="47"/>
        <end position="74"/>
    </location>
</feature>
<feature type="compositionally biased region" description="Low complexity" evidence="1">
    <location>
        <begin position="63"/>
        <end position="74"/>
    </location>
</feature>
<evidence type="ECO:0000256" key="1">
    <source>
        <dbReference type="SAM" id="MobiDB-lite"/>
    </source>
</evidence>
<accession>A0A699UWE4</accession>
<feature type="non-terminal residue" evidence="2">
    <location>
        <position position="109"/>
    </location>
</feature>
<organism evidence="2">
    <name type="scientific">Tanacetum cinerariifolium</name>
    <name type="common">Dalmatian daisy</name>
    <name type="synonym">Chrysanthemum cinerariifolium</name>
    <dbReference type="NCBI Taxonomy" id="118510"/>
    <lineage>
        <taxon>Eukaryota</taxon>
        <taxon>Viridiplantae</taxon>
        <taxon>Streptophyta</taxon>
        <taxon>Embryophyta</taxon>
        <taxon>Tracheophyta</taxon>
        <taxon>Spermatophyta</taxon>
        <taxon>Magnoliopsida</taxon>
        <taxon>eudicotyledons</taxon>
        <taxon>Gunneridae</taxon>
        <taxon>Pentapetalae</taxon>
        <taxon>asterids</taxon>
        <taxon>campanulids</taxon>
        <taxon>Asterales</taxon>
        <taxon>Asteraceae</taxon>
        <taxon>Asteroideae</taxon>
        <taxon>Anthemideae</taxon>
        <taxon>Anthemidinae</taxon>
        <taxon>Tanacetum</taxon>
    </lineage>
</organism>
<dbReference type="EMBL" id="BKCJ011374715">
    <property type="protein sequence ID" value="GFD27155.1"/>
    <property type="molecule type" value="Genomic_DNA"/>
</dbReference>
<feature type="region of interest" description="Disordered" evidence="1">
    <location>
        <begin position="89"/>
        <end position="109"/>
    </location>
</feature>